<evidence type="ECO:0000313" key="3">
    <source>
        <dbReference type="EMBL" id="KAK8222793.1"/>
    </source>
</evidence>
<proteinExistence type="predicted"/>
<feature type="compositionally biased region" description="Acidic residues" evidence="1">
    <location>
        <begin position="125"/>
        <end position="150"/>
    </location>
</feature>
<keyword evidence="2" id="KW-0812">Transmembrane</keyword>
<feature type="region of interest" description="Disordered" evidence="1">
    <location>
        <begin position="106"/>
        <end position="158"/>
    </location>
</feature>
<evidence type="ECO:0000313" key="4">
    <source>
        <dbReference type="Proteomes" id="UP001492380"/>
    </source>
</evidence>
<keyword evidence="2" id="KW-1133">Transmembrane helix</keyword>
<evidence type="ECO:0000256" key="2">
    <source>
        <dbReference type="SAM" id="Phobius"/>
    </source>
</evidence>
<reference evidence="3 4" key="1">
    <citation type="submission" date="2024-04" db="EMBL/GenBank/DDBJ databases">
        <title>Phyllosticta paracitricarpa is synonymous to the EU quarantine fungus P. citricarpa based on phylogenomic analyses.</title>
        <authorList>
            <consortium name="Lawrence Berkeley National Laboratory"/>
            <person name="Van Ingen-Buijs V.A."/>
            <person name="Van Westerhoven A.C."/>
            <person name="Haridas S."/>
            <person name="Skiadas P."/>
            <person name="Martin F."/>
            <person name="Groenewald J.Z."/>
            <person name="Crous P.W."/>
            <person name="Seidl M.F."/>
        </authorList>
    </citation>
    <scope>NUCLEOTIDE SEQUENCE [LARGE SCALE GENOMIC DNA]</scope>
    <source>
        <strain evidence="3 4">CBS 123374</strain>
    </source>
</reference>
<protein>
    <submittedName>
        <fullName evidence="3">Uncharacterized protein</fullName>
    </submittedName>
</protein>
<keyword evidence="2" id="KW-0472">Membrane</keyword>
<evidence type="ECO:0000256" key="1">
    <source>
        <dbReference type="SAM" id="MobiDB-lite"/>
    </source>
</evidence>
<organism evidence="3 4">
    <name type="scientific">Phyllosticta capitalensis</name>
    <dbReference type="NCBI Taxonomy" id="121624"/>
    <lineage>
        <taxon>Eukaryota</taxon>
        <taxon>Fungi</taxon>
        <taxon>Dikarya</taxon>
        <taxon>Ascomycota</taxon>
        <taxon>Pezizomycotina</taxon>
        <taxon>Dothideomycetes</taxon>
        <taxon>Dothideomycetes incertae sedis</taxon>
        <taxon>Botryosphaeriales</taxon>
        <taxon>Phyllostictaceae</taxon>
        <taxon>Phyllosticta</taxon>
    </lineage>
</organism>
<gene>
    <name evidence="3" type="ORF">HDK90DRAFT_545348</name>
</gene>
<accession>A0ABR1Y922</accession>
<feature type="transmembrane region" description="Helical" evidence="2">
    <location>
        <begin position="219"/>
        <end position="240"/>
    </location>
</feature>
<sequence length="283" mass="31681">MILSSKNFILSGDKQTLAFFKSLGPLGRANYAGLLLFELDKWEKALMFHYWAPLLAQRRNLRQVTFEDDTDCYASGNARALVGDRISPTSLLKLIQNVGYHKIDAPSSEGIRQPKSGKGKVVDFTDGETSDLSSEDSDYYDSTADDEAEFSDASSDQGKEVAHLRQRSVNTDLDQCMPAAAQAATYIFNVSDALMSIILIVIALDVFRRANSGVTLKHRILLSAVFSLGVVVIVLERVLLYRLQNYKEAREKSKIFEDLACSLYVYDEPFEGLVEHQRSFIIQ</sequence>
<name>A0ABR1Y922_9PEZI</name>
<dbReference type="Proteomes" id="UP001492380">
    <property type="component" value="Unassembled WGS sequence"/>
</dbReference>
<comment type="caution">
    <text evidence="3">The sequence shown here is derived from an EMBL/GenBank/DDBJ whole genome shotgun (WGS) entry which is preliminary data.</text>
</comment>
<keyword evidence="4" id="KW-1185">Reference proteome</keyword>
<dbReference type="EMBL" id="JBBWRZ010000015">
    <property type="protein sequence ID" value="KAK8222793.1"/>
    <property type="molecule type" value="Genomic_DNA"/>
</dbReference>
<feature type="transmembrane region" description="Helical" evidence="2">
    <location>
        <begin position="186"/>
        <end position="207"/>
    </location>
</feature>